<dbReference type="SUPFAM" id="SSF52540">
    <property type="entry name" value="P-loop containing nucleoside triphosphate hydrolases"/>
    <property type="match status" value="1"/>
</dbReference>
<dbReference type="CDD" id="cd00009">
    <property type="entry name" value="AAA"/>
    <property type="match status" value="1"/>
</dbReference>
<comment type="caution">
    <text evidence="2">The sequence shown here is derived from an EMBL/GenBank/DDBJ whole genome shotgun (WGS) entry which is preliminary data.</text>
</comment>
<evidence type="ECO:0000259" key="1">
    <source>
        <dbReference type="Pfam" id="PF00004"/>
    </source>
</evidence>
<evidence type="ECO:0000313" key="2">
    <source>
        <dbReference type="EMBL" id="MDP5135165.1"/>
    </source>
</evidence>
<protein>
    <submittedName>
        <fullName evidence="2">MoxR family ATPase</fullName>
    </submittedName>
</protein>
<keyword evidence="3" id="KW-1185">Reference proteome</keyword>
<dbReference type="InterPro" id="IPR027417">
    <property type="entry name" value="P-loop_NTPase"/>
</dbReference>
<dbReference type="Proteomes" id="UP001231109">
    <property type="component" value="Unassembled WGS sequence"/>
</dbReference>
<proteinExistence type="predicted"/>
<gene>
    <name evidence="2" type="ORF">ORJ04_04275</name>
</gene>
<accession>A0ABT9HWF7</accession>
<dbReference type="InterPro" id="IPR003959">
    <property type="entry name" value="ATPase_AAA_core"/>
</dbReference>
<reference evidence="2 3" key="1">
    <citation type="submission" date="2022-11" db="EMBL/GenBank/DDBJ databases">
        <title>Viruses from the air-sea interface of a natural surface slick.</title>
        <authorList>
            <person name="Rahlff J."/>
            <person name="Holmfeldt K."/>
        </authorList>
    </citation>
    <scope>NUCLEOTIDE SEQUENCE [LARGE SCALE GENOMIC DNA]</scope>
    <source>
        <strain evidence="2 3">SMS4</strain>
    </source>
</reference>
<evidence type="ECO:0000313" key="3">
    <source>
        <dbReference type="Proteomes" id="UP001231109"/>
    </source>
</evidence>
<dbReference type="Gene3D" id="3.40.50.300">
    <property type="entry name" value="P-loop containing nucleotide triphosphate hydrolases"/>
    <property type="match status" value="1"/>
</dbReference>
<name>A0ABT9HWF7_9GAMM</name>
<dbReference type="RefSeq" id="WP_305974074.1">
    <property type="nucleotide sequence ID" value="NZ_JAPJDZ010000006.1"/>
</dbReference>
<dbReference type="EMBL" id="JAPJDZ010000006">
    <property type="protein sequence ID" value="MDP5135165.1"/>
    <property type="molecule type" value="Genomic_DNA"/>
</dbReference>
<sequence length="331" mass="36660">MTANELKDYLTAVVKSGLKHAVMIWGMPGIGKSSVVQAVCADNNVDFIDVRLSQLMPSDLRGIPVPDDAVTQWYPPAFLPRSGCGVLFLDELNMAAPSMQGVAQQLILDRKVGDYCLPDGWFVWAAGNQKSAKAAVFDMPAPLANRFLHLNLESCGQTFRQYAYRQQLHPDIIGFLSFRPDLLHSMHPSEPNWPSPRTWHMASDLHKATLDISPAVGASAANEFAAFCSMQNQLPDCKEILAGESCELTCHDPSVLYAIIAALVVSVSSANEAVHGFNWLRKQASKEWVHLFALELFPRLREIGHYAEFTRLLLKDADTRGFLTDFAQLMA</sequence>
<feature type="domain" description="ATPase AAA-type core" evidence="1">
    <location>
        <begin position="22"/>
        <end position="99"/>
    </location>
</feature>
<dbReference type="Pfam" id="PF00004">
    <property type="entry name" value="AAA"/>
    <property type="match status" value="1"/>
</dbReference>
<organism evidence="2 3">
    <name type="scientific">Rheinheimera baltica</name>
    <dbReference type="NCBI Taxonomy" id="67576"/>
    <lineage>
        <taxon>Bacteria</taxon>
        <taxon>Pseudomonadati</taxon>
        <taxon>Pseudomonadota</taxon>
        <taxon>Gammaproteobacteria</taxon>
        <taxon>Chromatiales</taxon>
        <taxon>Chromatiaceae</taxon>
        <taxon>Rheinheimera</taxon>
    </lineage>
</organism>